<dbReference type="GO" id="GO:0046872">
    <property type="term" value="F:metal ion binding"/>
    <property type="evidence" value="ECO:0007669"/>
    <property type="project" value="UniProtKB-KW"/>
</dbReference>
<evidence type="ECO:0000256" key="6">
    <source>
        <dbReference type="ARBA" id="ARBA00034078"/>
    </source>
</evidence>
<dbReference type="GO" id="GO:0051537">
    <property type="term" value="F:2 iron, 2 sulfur cluster binding"/>
    <property type="evidence" value="ECO:0007669"/>
    <property type="project" value="UniProtKB-KW"/>
</dbReference>
<dbReference type="InterPro" id="IPR036249">
    <property type="entry name" value="Thioredoxin-like_sf"/>
</dbReference>
<dbReference type="NCBIfam" id="NF005722">
    <property type="entry name" value="PRK07539.1-2"/>
    <property type="match status" value="1"/>
</dbReference>
<dbReference type="EC" id="1.6.5.11" evidence="8"/>
<dbReference type="CDD" id="cd03064">
    <property type="entry name" value="TRX_Fd_NuoE"/>
    <property type="match status" value="1"/>
</dbReference>
<name>A0A938BNW3_UNCW3</name>
<evidence type="ECO:0000256" key="3">
    <source>
        <dbReference type="ARBA" id="ARBA00022723"/>
    </source>
</evidence>
<keyword evidence="2 7" id="KW-0001">2Fe-2S</keyword>
<dbReference type="SUPFAM" id="SSF52833">
    <property type="entry name" value="Thioredoxin-like"/>
    <property type="match status" value="1"/>
</dbReference>
<accession>A0A938BNW3</accession>
<protein>
    <submittedName>
        <fullName evidence="8">NADH-quinone oxidoreductase subunit NuoE</fullName>
        <ecNumber evidence="8">1.6.5.11</ecNumber>
    </submittedName>
</protein>
<feature type="binding site" evidence="7">
    <location>
        <position position="88"/>
    </location>
    <ligand>
        <name>[2Fe-2S] cluster</name>
        <dbReference type="ChEBI" id="CHEBI:190135"/>
    </ligand>
</feature>
<evidence type="ECO:0000256" key="1">
    <source>
        <dbReference type="ARBA" id="ARBA00010643"/>
    </source>
</evidence>
<dbReference type="Gene3D" id="3.40.30.10">
    <property type="entry name" value="Glutaredoxin"/>
    <property type="match status" value="1"/>
</dbReference>
<dbReference type="PANTHER" id="PTHR10371">
    <property type="entry name" value="NADH DEHYDROGENASE UBIQUINONE FLAVOPROTEIN 2, MITOCHONDRIAL"/>
    <property type="match status" value="1"/>
</dbReference>
<dbReference type="EMBL" id="VGIR01000006">
    <property type="protein sequence ID" value="MBM3330566.1"/>
    <property type="molecule type" value="Genomic_DNA"/>
</dbReference>
<evidence type="ECO:0000256" key="2">
    <source>
        <dbReference type="ARBA" id="ARBA00022714"/>
    </source>
</evidence>
<keyword evidence="4 7" id="KW-0408">Iron</keyword>
<feature type="binding site" evidence="7">
    <location>
        <position position="128"/>
    </location>
    <ligand>
        <name>[2Fe-2S] cluster</name>
        <dbReference type="ChEBI" id="CHEBI:190135"/>
    </ligand>
</feature>
<gene>
    <name evidence="8" type="primary">nuoE</name>
    <name evidence="8" type="ORF">FJY68_01785</name>
</gene>
<comment type="cofactor">
    <cofactor evidence="7">
        <name>[2Fe-2S] cluster</name>
        <dbReference type="ChEBI" id="CHEBI:190135"/>
    </cofactor>
    <text evidence="7">Binds 1 [2Fe-2S] cluster.</text>
</comment>
<dbReference type="Proteomes" id="UP000779900">
    <property type="component" value="Unassembled WGS sequence"/>
</dbReference>
<comment type="cofactor">
    <cofactor evidence="6">
        <name>[2Fe-2S] cluster</name>
        <dbReference type="ChEBI" id="CHEBI:190135"/>
    </cofactor>
</comment>
<dbReference type="GO" id="GO:0003954">
    <property type="term" value="F:NADH dehydrogenase activity"/>
    <property type="evidence" value="ECO:0007669"/>
    <property type="project" value="TreeGrafter"/>
</dbReference>
<keyword evidence="5 7" id="KW-0411">Iron-sulfur</keyword>
<dbReference type="PANTHER" id="PTHR10371:SF3">
    <property type="entry name" value="NADH DEHYDROGENASE [UBIQUINONE] FLAVOPROTEIN 2, MITOCHONDRIAL"/>
    <property type="match status" value="1"/>
</dbReference>
<dbReference type="AlphaFoldDB" id="A0A938BNW3"/>
<proteinExistence type="inferred from homology"/>
<comment type="similarity">
    <text evidence="1">Belongs to the complex I 24 kDa subunit family.</text>
</comment>
<dbReference type="InterPro" id="IPR041921">
    <property type="entry name" value="NuoE_N"/>
</dbReference>
<feature type="binding site" evidence="7">
    <location>
        <position position="124"/>
    </location>
    <ligand>
        <name>[2Fe-2S] cluster</name>
        <dbReference type="ChEBI" id="CHEBI:190135"/>
    </ligand>
</feature>
<dbReference type="PROSITE" id="PS01099">
    <property type="entry name" value="COMPLEX1_24K"/>
    <property type="match status" value="1"/>
</dbReference>
<evidence type="ECO:0000256" key="4">
    <source>
        <dbReference type="ARBA" id="ARBA00023004"/>
    </source>
</evidence>
<reference evidence="8" key="1">
    <citation type="submission" date="2019-03" db="EMBL/GenBank/DDBJ databases">
        <title>Lake Tanganyika Metagenome-Assembled Genomes (MAGs).</title>
        <authorList>
            <person name="Tran P."/>
        </authorList>
    </citation>
    <scope>NUCLEOTIDE SEQUENCE</scope>
    <source>
        <strain evidence="8">K_DeepCast_150m_m2_040</strain>
    </source>
</reference>
<organism evidence="8 9">
    <name type="scientific">candidate division WOR-3 bacterium</name>
    <dbReference type="NCBI Taxonomy" id="2052148"/>
    <lineage>
        <taxon>Bacteria</taxon>
        <taxon>Bacteria division WOR-3</taxon>
    </lineage>
</organism>
<comment type="caution">
    <text evidence="8">The sequence shown here is derived from an EMBL/GenBank/DDBJ whole genome shotgun (WGS) entry which is preliminary data.</text>
</comment>
<evidence type="ECO:0000256" key="5">
    <source>
        <dbReference type="ARBA" id="ARBA00023014"/>
    </source>
</evidence>
<keyword evidence="8" id="KW-0560">Oxidoreductase</keyword>
<evidence type="ECO:0000256" key="7">
    <source>
        <dbReference type="PIRSR" id="PIRSR000216-1"/>
    </source>
</evidence>
<sequence>MLATERESLRHEIAELAEKYEHKRDGMMPILEAVQEKYHCVSDFAMQEIARQLGVFPTEVYGVASFYSFLSTEPRGKFAIRLCRTLSCDFVGKKEVARQLENELGIGFGRTTQDGLFSLEYCNCLGMCDHGPAMLVNNDVYTEVSPELVSEILEKYRRMFGPASQLEEKEAHHG</sequence>
<dbReference type="InterPro" id="IPR042128">
    <property type="entry name" value="NuoE_dom"/>
</dbReference>
<feature type="binding site" evidence="7">
    <location>
        <position position="83"/>
    </location>
    <ligand>
        <name>[2Fe-2S] cluster</name>
        <dbReference type="ChEBI" id="CHEBI:190135"/>
    </ligand>
</feature>
<dbReference type="InterPro" id="IPR002023">
    <property type="entry name" value="NuoE-like"/>
</dbReference>
<dbReference type="Gene3D" id="1.10.10.1590">
    <property type="entry name" value="NADH-quinone oxidoreductase subunit E"/>
    <property type="match status" value="1"/>
</dbReference>
<dbReference type="PIRSF" id="PIRSF000216">
    <property type="entry name" value="NADH_DH_24kDa"/>
    <property type="match status" value="1"/>
</dbReference>
<keyword evidence="3 7" id="KW-0479">Metal-binding</keyword>
<dbReference type="Pfam" id="PF01257">
    <property type="entry name" value="2Fe-2S_thioredx"/>
    <property type="match status" value="1"/>
</dbReference>
<evidence type="ECO:0000313" key="9">
    <source>
        <dbReference type="Proteomes" id="UP000779900"/>
    </source>
</evidence>
<evidence type="ECO:0000313" key="8">
    <source>
        <dbReference type="EMBL" id="MBM3330566.1"/>
    </source>
</evidence>